<proteinExistence type="predicted"/>
<keyword evidence="1" id="KW-0472">Membrane</keyword>
<feature type="transmembrane region" description="Helical" evidence="1">
    <location>
        <begin position="6"/>
        <end position="23"/>
    </location>
</feature>
<sequence length="152" mass="17339">MCVDSAHIDYFVICPSFFGWLPVLRTSRHFPFAFCYCPFAMRLLLRVLERSALPADNLTVLPRSFFPGVIVCTFVVLDGSAFHVVTSIVWFVTFRFDAVLPSSCGSQPFPTTHVLRTFRSFVSFVCTRVTSFFFEASRHRPLTARVPLRRAS</sequence>
<evidence type="ECO:0000256" key="1">
    <source>
        <dbReference type="SAM" id="Phobius"/>
    </source>
</evidence>
<keyword evidence="3" id="KW-1185">Reference proteome</keyword>
<reference evidence="2 3" key="1">
    <citation type="submission" date="2024-09" db="EMBL/GenBank/DDBJ databases">
        <title>Chromosome-scale assembly of Riccia fluitans.</title>
        <authorList>
            <person name="Paukszto L."/>
            <person name="Sawicki J."/>
            <person name="Karawczyk K."/>
            <person name="Piernik-Szablinska J."/>
            <person name="Szczecinska M."/>
            <person name="Mazdziarz M."/>
        </authorList>
    </citation>
    <scope>NUCLEOTIDE SEQUENCE [LARGE SCALE GENOMIC DNA]</scope>
    <source>
        <strain evidence="2">Rf_01</strain>
        <tissue evidence="2">Aerial parts of the thallus</tissue>
    </source>
</reference>
<name>A0ABD1ZC31_9MARC</name>
<organism evidence="2 3">
    <name type="scientific">Riccia fluitans</name>
    <dbReference type="NCBI Taxonomy" id="41844"/>
    <lineage>
        <taxon>Eukaryota</taxon>
        <taxon>Viridiplantae</taxon>
        <taxon>Streptophyta</taxon>
        <taxon>Embryophyta</taxon>
        <taxon>Marchantiophyta</taxon>
        <taxon>Marchantiopsida</taxon>
        <taxon>Marchantiidae</taxon>
        <taxon>Marchantiales</taxon>
        <taxon>Ricciaceae</taxon>
        <taxon>Riccia</taxon>
    </lineage>
</organism>
<gene>
    <name evidence="2" type="ORF">R1flu_012865</name>
</gene>
<evidence type="ECO:0000313" key="3">
    <source>
        <dbReference type="Proteomes" id="UP001605036"/>
    </source>
</evidence>
<keyword evidence="1" id="KW-1133">Transmembrane helix</keyword>
<comment type="caution">
    <text evidence="2">The sequence shown here is derived from an EMBL/GenBank/DDBJ whole genome shotgun (WGS) entry which is preliminary data.</text>
</comment>
<accession>A0ABD1ZC31</accession>
<dbReference type="Proteomes" id="UP001605036">
    <property type="component" value="Unassembled WGS sequence"/>
</dbReference>
<feature type="transmembrane region" description="Helical" evidence="1">
    <location>
        <begin position="68"/>
        <end position="92"/>
    </location>
</feature>
<dbReference type="AlphaFoldDB" id="A0ABD1ZC31"/>
<dbReference type="EMBL" id="JBHFFA010000002">
    <property type="protein sequence ID" value="KAL2645278.1"/>
    <property type="molecule type" value="Genomic_DNA"/>
</dbReference>
<keyword evidence="1" id="KW-0812">Transmembrane</keyword>
<protein>
    <submittedName>
        <fullName evidence="2">Uncharacterized protein</fullName>
    </submittedName>
</protein>
<evidence type="ECO:0000313" key="2">
    <source>
        <dbReference type="EMBL" id="KAL2645278.1"/>
    </source>
</evidence>